<dbReference type="InterPro" id="IPR049050">
    <property type="entry name" value="nSTAND3"/>
</dbReference>
<dbReference type="SUPFAM" id="SSF52540">
    <property type="entry name" value="P-loop containing nucleoside triphosphate hydrolases"/>
    <property type="match status" value="1"/>
</dbReference>
<organism evidence="2 3">
    <name type="scientific">Tenacibaculum polynesiense</name>
    <dbReference type="NCBI Taxonomy" id="3137857"/>
    <lineage>
        <taxon>Bacteria</taxon>
        <taxon>Pseudomonadati</taxon>
        <taxon>Bacteroidota</taxon>
        <taxon>Flavobacteriia</taxon>
        <taxon>Flavobacteriales</taxon>
        <taxon>Flavobacteriaceae</taxon>
        <taxon>Tenacibaculum</taxon>
    </lineage>
</organism>
<sequence length="698" mass="81860">MKLKELTKNIDVWYNWVNAYKKYVPKFIEEASTKTTWKEWDQDVFREYFEKSNDQCVSSLKQGYFTNEEKNKIKKNWSAIAPLLKRIADNQEAPQWETYEELKQTIRKYTKNDMRSATNRLIAGLQPKLLSTVVKEESLRSLYDYLKETIEEEIQPYQHNWFKDSHTIATLFQKSHPSDNPMDLISYPWQVYDFSKNSNLISPMKNQEIQKYIDLLNTKKQIILQGPPGTGKTRLAKQIAIELIKNNRKENYYDLFNILKEGSTIANASGKKDYYTITKIDHATVSLQSKNSLVWSPRKEHILFKYEQLLKGETPKNVNGKDPYELALAKYLFENKNKTTPYSKDEYCKTIQFHPSYTYEDFVRGITIKNNGEGLEYITENKVLASIAEKALKNWNNHHKEITIFNKETQLDKYFSLFIDLVEEKIEQNEGTLPLTENVALINLDEDAFRYKGKGEGWVKNGNRMLFKDIKQAFLDDNRERQDLKKNPNLSGLAKQHASYFVRVLNQFQTFLKEHDLSFDKVMIEKEPLKNYVLIIDEINRANLSSVLGELIYALEYRGESVESMYAMENGDREITLPPNLFIIGTMNTADRSVAQIDYAIRRRFAFINVLPEDLTGKLDKHEFATDSFKKVQDIFNHHISSEFNKNDVQLGHSYFIYDKESNFSIQKDFEIKPILHEYIKDGILEDNGELTEKIEQL</sequence>
<dbReference type="Gene3D" id="3.40.50.300">
    <property type="entry name" value="P-loop containing nucleotide triphosphate hydrolases"/>
    <property type="match status" value="2"/>
</dbReference>
<dbReference type="InterPro" id="IPR003593">
    <property type="entry name" value="AAA+_ATPase"/>
</dbReference>
<dbReference type="InterPro" id="IPR052934">
    <property type="entry name" value="Methyl-DNA_Rec/Restrict_Enz"/>
</dbReference>
<accession>A0ABP1F755</accession>
<dbReference type="RefSeq" id="WP_348718488.1">
    <property type="nucleotide sequence ID" value="NZ_CAXJIO010000015.1"/>
</dbReference>
<dbReference type="SMART" id="SM00382">
    <property type="entry name" value="AAA"/>
    <property type="match status" value="1"/>
</dbReference>
<dbReference type="PANTHER" id="PTHR37291">
    <property type="entry name" value="5-METHYLCYTOSINE-SPECIFIC RESTRICTION ENZYME B"/>
    <property type="match status" value="1"/>
</dbReference>
<protein>
    <submittedName>
        <fullName evidence="2">5-methylcytosine-specific restriction enzyme B</fullName>
        <ecNumber evidence="2">3.1.21.-</ecNumber>
    </submittedName>
</protein>
<evidence type="ECO:0000259" key="1">
    <source>
        <dbReference type="SMART" id="SM00382"/>
    </source>
</evidence>
<dbReference type="Pfam" id="PF07728">
    <property type="entry name" value="AAA_5"/>
    <property type="match status" value="1"/>
</dbReference>
<dbReference type="InterPro" id="IPR011704">
    <property type="entry name" value="ATPase_dyneun-rel_AAA"/>
</dbReference>
<gene>
    <name evidence="2" type="ORF">T190423A01A_60149</name>
</gene>
<dbReference type="InterPro" id="IPR027417">
    <property type="entry name" value="P-loop_NTPase"/>
</dbReference>
<dbReference type="PANTHER" id="PTHR37291:SF1">
    <property type="entry name" value="TYPE IV METHYL-DIRECTED RESTRICTION ENZYME ECOKMCRB SUBUNIT"/>
    <property type="match status" value="1"/>
</dbReference>
<reference evidence="2 3" key="1">
    <citation type="submission" date="2024-05" db="EMBL/GenBank/DDBJ databases">
        <authorList>
            <person name="Duchaud E."/>
        </authorList>
    </citation>
    <scope>NUCLEOTIDE SEQUENCE [LARGE SCALE GENOMIC DNA]</scope>
    <source>
        <strain evidence="2">Ena-SAMPLE-TAB-13-05-2024-13:56:06:370-140308</strain>
    </source>
</reference>
<comment type="caution">
    <text evidence="2">The sequence shown here is derived from an EMBL/GenBank/DDBJ whole genome shotgun (WGS) entry which is preliminary data.</text>
</comment>
<dbReference type="Proteomes" id="UP001497527">
    <property type="component" value="Unassembled WGS sequence"/>
</dbReference>
<feature type="domain" description="AAA+ ATPase" evidence="1">
    <location>
        <begin position="218"/>
        <end position="611"/>
    </location>
</feature>
<dbReference type="EC" id="3.1.21.-" evidence="2"/>
<dbReference type="Pfam" id="PF20720">
    <property type="entry name" value="nSTAND3"/>
    <property type="match status" value="1"/>
</dbReference>
<evidence type="ECO:0000313" key="3">
    <source>
        <dbReference type="Proteomes" id="UP001497527"/>
    </source>
</evidence>
<keyword evidence="2" id="KW-0378">Hydrolase</keyword>
<dbReference type="GO" id="GO:0016787">
    <property type="term" value="F:hydrolase activity"/>
    <property type="evidence" value="ECO:0007669"/>
    <property type="project" value="UniProtKB-KW"/>
</dbReference>
<keyword evidence="3" id="KW-1185">Reference proteome</keyword>
<dbReference type="EMBL" id="CAXJIO010000015">
    <property type="protein sequence ID" value="CAL2104212.1"/>
    <property type="molecule type" value="Genomic_DNA"/>
</dbReference>
<evidence type="ECO:0000313" key="2">
    <source>
        <dbReference type="EMBL" id="CAL2104212.1"/>
    </source>
</evidence>
<name>A0ABP1F755_9FLAO</name>
<proteinExistence type="predicted"/>